<sequence length="191" mass="19768">MNSSVIGNEPEAPKASSTTHTYPQQDVTNTTYYTAAHSRIASADAQYTSIPQPTVQALTGSPTVASYTSFPAGCQPPPPAPAAKAHTATASLPHLEASPSQHRKRPLSRGGPDPARRPRPPPLSSKSSSAVPTLSTTSVSASTPSSPVPKSPALETSPRGWLTRSITATSTATLKAPQTAAESLRQSIMFG</sequence>
<evidence type="ECO:0000313" key="3">
    <source>
        <dbReference type="Proteomes" id="UP000809789"/>
    </source>
</evidence>
<feature type="compositionally biased region" description="Polar residues" evidence="1">
    <location>
        <begin position="15"/>
        <end position="25"/>
    </location>
</feature>
<evidence type="ECO:0000256" key="1">
    <source>
        <dbReference type="SAM" id="MobiDB-lite"/>
    </source>
</evidence>
<feature type="compositionally biased region" description="Polar residues" evidence="1">
    <location>
        <begin position="180"/>
        <end position="191"/>
    </location>
</feature>
<feature type="compositionally biased region" description="Low complexity" evidence="1">
    <location>
        <begin position="82"/>
        <end position="93"/>
    </location>
</feature>
<proteinExistence type="predicted"/>
<reference evidence="2" key="1">
    <citation type="submission" date="2021-07" db="EMBL/GenBank/DDBJ databases">
        <title>Elsinoe batatas strain:CRI-CJ2 Genome sequencing and assembly.</title>
        <authorList>
            <person name="Huang L."/>
        </authorList>
    </citation>
    <scope>NUCLEOTIDE SEQUENCE</scope>
    <source>
        <strain evidence="2">CRI-CJ2</strain>
    </source>
</reference>
<feature type="region of interest" description="Disordered" evidence="1">
    <location>
        <begin position="69"/>
        <end position="162"/>
    </location>
</feature>
<dbReference type="OrthoDB" id="3939956at2759"/>
<accession>A0A8K0PLW5</accession>
<evidence type="ECO:0000313" key="2">
    <source>
        <dbReference type="EMBL" id="KAG8632143.1"/>
    </source>
</evidence>
<organism evidence="2 3">
    <name type="scientific">Elsinoe batatas</name>
    <dbReference type="NCBI Taxonomy" id="2601811"/>
    <lineage>
        <taxon>Eukaryota</taxon>
        <taxon>Fungi</taxon>
        <taxon>Dikarya</taxon>
        <taxon>Ascomycota</taxon>
        <taxon>Pezizomycotina</taxon>
        <taxon>Dothideomycetes</taxon>
        <taxon>Dothideomycetidae</taxon>
        <taxon>Myriangiales</taxon>
        <taxon>Elsinoaceae</taxon>
        <taxon>Elsinoe</taxon>
    </lineage>
</organism>
<feature type="region of interest" description="Disordered" evidence="1">
    <location>
        <begin position="1"/>
        <end position="25"/>
    </location>
</feature>
<gene>
    <name evidence="2" type="ORF">KVT40_001283</name>
</gene>
<comment type="caution">
    <text evidence="2">The sequence shown here is derived from an EMBL/GenBank/DDBJ whole genome shotgun (WGS) entry which is preliminary data.</text>
</comment>
<feature type="region of interest" description="Disordered" evidence="1">
    <location>
        <begin position="172"/>
        <end position="191"/>
    </location>
</feature>
<protein>
    <submittedName>
        <fullName evidence="2">Uncharacterized protein</fullName>
    </submittedName>
</protein>
<name>A0A8K0PLW5_9PEZI</name>
<dbReference type="EMBL" id="JAESVG020000001">
    <property type="protein sequence ID" value="KAG8632143.1"/>
    <property type="molecule type" value="Genomic_DNA"/>
</dbReference>
<dbReference type="AlphaFoldDB" id="A0A8K0PLW5"/>
<dbReference type="Proteomes" id="UP000809789">
    <property type="component" value="Unassembled WGS sequence"/>
</dbReference>
<keyword evidence="3" id="KW-1185">Reference proteome</keyword>
<feature type="compositionally biased region" description="Low complexity" evidence="1">
    <location>
        <begin position="124"/>
        <end position="145"/>
    </location>
</feature>